<dbReference type="RefSeq" id="WP_140603041.1">
    <property type="nucleotide sequence ID" value="NZ_SAWY01000019.1"/>
</dbReference>
<dbReference type="Proteomes" id="UP000315303">
    <property type="component" value="Unassembled WGS sequence"/>
</dbReference>
<dbReference type="EMBL" id="SAWY01000019">
    <property type="protein sequence ID" value="TPH15642.1"/>
    <property type="molecule type" value="Genomic_DNA"/>
</dbReference>
<evidence type="ECO:0000313" key="2">
    <source>
        <dbReference type="Proteomes" id="UP000315303"/>
    </source>
</evidence>
<evidence type="ECO:0000313" key="1">
    <source>
        <dbReference type="EMBL" id="TPH15642.1"/>
    </source>
</evidence>
<reference evidence="1 2" key="1">
    <citation type="submission" date="2019-01" db="EMBL/GenBank/DDBJ databases">
        <title>Litorilituus lipolytica sp. nov., isolated from intertidal sand of the Yellow Sea in China.</title>
        <authorList>
            <person name="Liu A."/>
        </authorList>
    </citation>
    <scope>NUCLEOTIDE SEQUENCE [LARGE SCALE GENOMIC DNA]</scope>
    <source>
        <strain evidence="1 2">RZ04</strain>
    </source>
</reference>
<organism evidence="1 2">
    <name type="scientific">Litorilituus lipolyticus</name>
    <dbReference type="NCBI Taxonomy" id="2491017"/>
    <lineage>
        <taxon>Bacteria</taxon>
        <taxon>Pseudomonadati</taxon>
        <taxon>Pseudomonadota</taxon>
        <taxon>Gammaproteobacteria</taxon>
        <taxon>Alteromonadales</taxon>
        <taxon>Colwelliaceae</taxon>
        <taxon>Litorilituus</taxon>
    </lineage>
</organism>
<dbReference type="InterPro" id="IPR027056">
    <property type="entry name" value="Gluconate_2DH_su3"/>
</dbReference>
<dbReference type="OrthoDB" id="6259504at2"/>
<keyword evidence="2" id="KW-1185">Reference proteome</keyword>
<accession>A0A502KVM6</accession>
<dbReference type="AlphaFoldDB" id="A0A502KVM6"/>
<gene>
    <name evidence="1" type="ORF">EPA86_08695</name>
</gene>
<comment type="caution">
    <text evidence="1">The sequence shown here is derived from an EMBL/GenBank/DDBJ whole genome shotgun (WGS) entry which is preliminary data.</text>
</comment>
<proteinExistence type="predicted"/>
<dbReference type="Pfam" id="PF13618">
    <property type="entry name" value="Gluconate_2-dh3"/>
    <property type="match status" value="1"/>
</dbReference>
<sequence>MNIIKSFFDKSFTTPEFLKEKQQARRRLLKSAAGVSALTVLPVWTVTANQQKQLNALIKTDPWQTLDSVMNHLLPVSKTGPSAVEIQAMEFLYNLVFERPTPQDEIDFIFKGVGWLNGYTQQQLNRSFVSLTFDEKETMLRDISQSNAGSNWINMMLTNLLEAMLSPPAYGGNPNGIGWQWLEHKAGFPLPEKGQRYFELPKRASIIKLSRLSEENS</sequence>
<protein>
    <submittedName>
        <fullName evidence="1">Gluconate 2-dehydrogenase subunit 3 family protein</fullName>
    </submittedName>
</protein>
<name>A0A502KVM6_9GAMM</name>